<protein>
    <submittedName>
        <fullName evidence="1">Uncharacterized protein</fullName>
    </submittedName>
</protein>
<evidence type="ECO:0000313" key="2">
    <source>
        <dbReference type="Proteomes" id="UP000476310"/>
    </source>
</evidence>
<dbReference type="AlphaFoldDB" id="A0A6G4AJ00"/>
<dbReference type="EMBL" id="JAAIKT010000023">
    <property type="protein sequence ID" value="NEW72611.1"/>
    <property type="molecule type" value="Genomic_DNA"/>
</dbReference>
<accession>A0A6G4AJ00</accession>
<organism evidence="1 2">
    <name type="scientific">Streptomyces rhizosphaericus</name>
    <dbReference type="NCBI Taxonomy" id="114699"/>
    <lineage>
        <taxon>Bacteria</taxon>
        <taxon>Bacillati</taxon>
        <taxon>Actinomycetota</taxon>
        <taxon>Actinomycetes</taxon>
        <taxon>Kitasatosporales</taxon>
        <taxon>Streptomycetaceae</taxon>
        <taxon>Streptomyces</taxon>
        <taxon>Streptomyces violaceusniger group</taxon>
    </lineage>
</organism>
<comment type="caution">
    <text evidence="1">The sequence shown here is derived from an EMBL/GenBank/DDBJ whole genome shotgun (WGS) entry which is preliminary data.</text>
</comment>
<gene>
    <name evidence="1" type="ORF">G4H13_19905</name>
</gene>
<reference evidence="1" key="1">
    <citation type="submission" date="2020-02" db="EMBL/GenBank/DDBJ databases">
        <title>A new Streptomyces sp. for controlling soil-borne diseases.</title>
        <authorList>
            <person name="Li X."/>
            <person name="Tian Y."/>
            <person name="Gao K."/>
        </authorList>
    </citation>
    <scope>NUCLEOTIDE SEQUENCE [LARGE SCALE GENOMIC DNA]</scope>
    <source>
        <strain evidence="1">0250</strain>
    </source>
</reference>
<proteinExistence type="predicted"/>
<dbReference type="RefSeq" id="WP_164429172.1">
    <property type="nucleotide sequence ID" value="NZ_JAAIKT010000023.1"/>
</dbReference>
<sequence length="48" mass="5389">MTTAEAIATRGRSERNRFLGLPFIPVLIPHCVHHGRARPAVERKLTLV</sequence>
<keyword evidence="2" id="KW-1185">Reference proteome</keyword>
<name>A0A6G4AJ00_9ACTN</name>
<evidence type="ECO:0000313" key="1">
    <source>
        <dbReference type="EMBL" id="NEW72611.1"/>
    </source>
</evidence>
<dbReference type="Proteomes" id="UP000476310">
    <property type="component" value="Unassembled WGS sequence"/>
</dbReference>